<feature type="transmembrane region" description="Helical" evidence="6">
    <location>
        <begin position="166"/>
        <end position="186"/>
    </location>
</feature>
<accession>A0A0F2ML06</accession>
<comment type="subcellular location">
    <subcellularLocation>
        <location evidence="1">Membrane</location>
        <topology evidence="1">Multi-pass membrane protein</topology>
    </subcellularLocation>
</comment>
<dbReference type="GeneID" id="27668182"/>
<reference evidence="7 8" key="1">
    <citation type="journal article" date="2014" name="BMC Genomics">
        <title>Comparative genomics of the major fungal agents of human and animal Sporotrichosis: Sporothrix schenckii and Sporothrix brasiliensis.</title>
        <authorList>
            <person name="Teixeira M.M."/>
            <person name="de Almeida L.G."/>
            <person name="Kubitschek-Barreira P."/>
            <person name="Alves F.L."/>
            <person name="Kioshima E.S."/>
            <person name="Abadio A.K."/>
            <person name="Fernandes L."/>
            <person name="Derengowski L.S."/>
            <person name="Ferreira K.S."/>
            <person name="Souza R.C."/>
            <person name="Ruiz J.C."/>
            <person name="de Andrade N.C."/>
            <person name="Paes H.C."/>
            <person name="Nicola A.M."/>
            <person name="Albuquerque P."/>
            <person name="Gerber A.L."/>
            <person name="Martins V.P."/>
            <person name="Peconick L.D."/>
            <person name="Neto A.V."/>
            <person name="Chaucanez C.B."/>
            <person name="Silva P.A."/>
            <person name="Cunha O.L."/>
            <person name="de Oliveira F.F."/>
            <person name="dos Santos T.C."/>
            <person name="Barros A.L."/>
            <person name="Soares M.A."/>
            <person name="de Oliveira L.M."/>
            <person name="Marini M.M."/>
            <person name="Villalobos-Duno H."/>
            <person name="Cunha M.M."/>
            <person name="de Hoog S."/>
            <person name="da Silveira J.F."/>
            <person name="Henrissat B."/>
            <person name="Nino-Vega G.A."/>
            <person name="Cisalpino P.S."/>
            <person name="Mora-Montes H.M."/>
            <person name="Almeida S.R."/>
            <person name="Stajich J.E."/>
            <person name="Lopes-Bezerra L.M."/>
            <person name="Vasconcelos A.T."/>
            <person name="Felipe M.S."/>
        </authorList>
    </citation>
    <scope>NUCLEOTIDE SEQUENCE [LARGE SCALE GENOMIC DNA]</scope>
    <source>
        <strain evidence="7 8">1099-18</strain>
    </source>
</reference>
<dbReference type="Proteomes" id="UP000033710">
    <property type="component" value="Unassembled WGS sequence"/>
</dbReference>
<dbReference type="EMBL" id="AXCR01000001">
    <property type="protein sequence ID" value="KJR89744.1"/>
    <property type="molecule type" value="Genomic_DNA"/>
</dbReference>
<dbReference type="InterPro" id="IPR051415">
    <property type="entry name" value="LAAT-1"/>
</dbReference>
<feature type="transmembrane region" description="Helical" evidence="6">
    <location>
        <begin position="134"/>
        <end position="154"/>
    </location>
</feature>
<dbReference type="PANTHER" id="PTHR16201:SF37">
    <property type="entry name" value="PQ-LOOP REPEAT-CONTAINING PROTEIN"/>
    <property type="match status" value="1"/>
</dbReference>
<dbReference type="RefSeq" id="XP_016592420.1">
    <property type="nucleotide sequence ID" value="XM_016732905.1"/>
</dbReference>
<gene>
    <name evidence="7" type="ORF">SPSK_06198</name>
</gene>
<feature type="transmembrane region" description="Helical" evidence="6">
    <location>
        <begin position="73"/>
        <end position="95"/>
    </location>
</feature>
<dbReference type="PANTHER" id="PTHR16201">
    <property type="entry name" value="SEVEN TRANSMEMBRANE PROTEIN 1-RELATED"/>
    <property type="match status" value="1"/>
</dbReference>
<sequence>MAPQTSIPVAANVLGTIGTEKTPLSNFVLRQGDTVGQDSIQSSNSNGHFRLPLRLTWLFCLIWANWRTKKTDGLPALMMFLWGVCGVPFGAYAIIQNFNYPIQVQPQAFMTLCVISWSQIMVYGNGWSVKKATLAGLAMAAIFAGVEAALIFSLRPIYERGNEAPAIVVGIIASILLAAGLVPPYFEIYKRRGRIVGINFVFLAMDWSGAFFSLMALVAQNTFDVLGGVIYIICALLEIGIFLSHIIWRIRTRKLRQQAKAEGKTFDELAAEIIAVRGADNFPFAERPLHPCFSSAWWRNRFMGRSTKQSDARDPDLEAAATQQNVDDEKKEQAMPSETLGVAETLASPPYLYGGPSVFTSAASTPAIATTAQAPPKSATKADDVCRSRSCSDSVAPTQWGEVETDFDEKR</sequence>
<feature type="transmembrane region" description="Helical" evidence="6">
    <location>
        <begin position="198"/>
        <end position="219"/>
    </location>
</feature>
<evidence type="ECO:0000313" key="7">
    <source>
        <dbReference type="EMBL" id="KJR89744.1"/>
    </source>
</evidence>
<protein>
    <submittedName>
        <fullName evidence="7">PQ loop repeat protein</fullName>
    </submittedName>
</protein>
<proteinExistence type="predicted"/>
<feature type="transmembrane region" description="Helical" evidence="6">
    <location>
        <begin position="225"/>
        <end position="248"/>
    </location>
</feature>
<evidence type="ECO:0000256" key="5">
    <source>
        <dbReference type="SAM" id="MobiDB-lite"/>
    </source>
</evidence>
<dbReference type="KEGG" id="ssck:SPSK_06198"/>
<comment type="caution">
    <text evidence="7">The sequence shown here is derived from an EMBL/GenBank/DDBJ whole genome shotgun (WGS) entry which is preliminary data.</text>
</comment>
<evidence type="ECO:0000256" key="6">
    <source>
        <dbReference type="SAM" id="Phobius"/>
    </source>
</evidence>
<dbReference type="VEuPathDB" id="FungiDB:SPSK_06198"/>
<organism evidence="7 8">
    <name type="scientific">Sporothrix schenckii 1099-18</name>
    <dbReference type="NCBI Taxonomy" id="1397361"/>
    <lineage>
        <taxon>Eukaryota</taxon>
        <taxon>Fungi</taxon>
        <taxon>Dikarya</taxon>
        <taxon>Ascomycota</taxon>
        <taxon>Pezizomycotina</taxon>
        <taxon>Sordariomycetes</taxon>
        <taxon>Sordariomycetidae</taxon>
        <taxon>Ophiostomatales</taxon>
        <taxon>Ophiostomataceae</taxon>
        <taxon>Sporothrix</taxon>
    </lineage>
</organism>
<name>A0A0F2ML06_SPOSC</name>
<evidence type="ECO:0000256" key="2">
    <source>
        <dbReference type="ARBA" id="ARBA00022692"/>
    </source>
</evidence>
<dbReference type="SMART" id="SM00679">
    <property type="entry name" value="CTNS"/>
    <property type="match status" value="2"/>
</dbReference>
<keyword evidence="3 6" id="KW-1133">Transmembrane helix</keyword>
<feature type="region of interest" description="Disordered" evidence="5">
    <location>
        <begin position="307"/>
        <end position="336"/>
    </location>
</feature>
<dbReference type="Gene3D" id="1.20.1280.290">
    <property type="match status" value="1"/>
</dbReference>
<dbReference type="Pfam" id="PF04193">
    <property type="entry name" value="PQ-loop"/>
    <property type="match status" value="1"/>
</dbReference>
<dbReference type="OrthoDB" id="407617at2759"/>
<feature type="region of interest" description="Disordered" evidence="5">
    <location>
        <begin position="370"/>
        <end position="411"/>
    </location>
</feature>
<dbReference type="InterPro" id="IPR006603">
    <property type="entry name" value="PQ-loop_rpt"/>
</dbReference>
<keyword evidence="4 6" id="KW-0472">Membrane</keyword>
<dbReference type="AlphaFoldDB" id="A0A0F2ML06"/>
<keyword evidence="2 6" id="KW-0812">Transmembrane</keyword>
<dbReference type="GO" id="GO:0016020">
    <property type="term" value="C:membrane"/>
    <property type="evidence" value="ECO:0007669"/>
    <property type="project" value="UniProtKB-SubCell"/>
</dbReference>
<feature type="transmembrane region" description="Helical" evidence="6">
    <location>
        <begin position="107"/>
        <end position="127"/>
    </location>
</feature>
<evidence type="ECO:0000313" key="8">
    <source>
        <dbReference type="Proteomes" id="UP000033710"/>
    </source>
</evidence>
<reference evidence="7 8" key="2">
    <citation type="journal article" date="2015" name="Eukaryot. Cell">
        <title>Asexual propagation of a virulent clone complex in a human and feline outbreak of sporotrichosis.</title>
        <authorList>
            <person name="Teixeira Mde M."/>
            <person name="Rodrigues A.M."/>
            <person name="Tsui C.K."/>
            <person name="de Almeida L.G."/>
            <person name="Van Diepeningen A.D."/>
            <person name="van den Ende B.G."/>
            <person name="Fernandes G.F."/>
            <person name="Kano R."/>
            <person name="Hamelin R.C."/>
            <person name="Lopes-Bezerra L.M."/>
            <person name="Vasconcelos A.T."/>
            <person name="de Hoog S."/>
            <person name="de Camargo Z.P."/>
            <person name="Felipe M.S."/>
        </authorList>
    </citation>
    <scope>NUCLEOTIDE SEQUENCE [LARGE SCALE GENOMIC DNA]</scope>
    <source>
        <strain evidence="7 8">1099-18</strain>
    </source>
</reference>
<evidence type="ECO:0000256" key="1">
    <source>
        <dbReference type="ARBA" id="ARBA00004141"/>
    </source>
</evidence>
<evidence type="ECO:0000256" key="3">
    <source>
        <dbReference type="ARBA" id="ARBA00022989"/>
    </source>
</evidence>
<evidence type="ECO:0000256" key="4">
    <source>
        <dbReference type="ARBA" id="ARBA00023136"/>
    </source>
</evidence>